<evidence type="ECO:0000313" key="1">
    <source>
        <dbReference type="EMBL" id="AZI44034.1"/>
    </source>
</evidence>
<dbReference type="RefSeq" id="WP_124873302.1">
    <property type="nucleotide sequence ID" value="NZ_CP034184.1"/>
</dbReference>
<dbReference type="Proteomes" id="UP000276417">
    <property type="component" value="Chromosome 2"/>
</dbReference>
<dbReference type="AlphaFoldDB" id="A0A3G8YN42"/>
<evidence type="ECO:0000313" key="2">
    <source>
        <dbReference type="Proteomes" id="UP000276417"/>
    </source>
</evidence>
<dbReference type="EMBL" id="CP034184">
    <property type="protein sequence ID" value="AZI44034.1"/>
    <property type="molecule type" value="Genomic_DNA"/>
</dbReference>
<accession>A0A3G8YN42</accession>
<dbReference type="KEGG" id="dph:EHF33_14015"/>
<sequence>MNGSRPLHFKKSTSVSIAYSSTSLTYTQHNEDGTLRRVAAQADGHFAARRLLILTHLAVNSAVVIQHKRDVIAWQFLQQPNTILILTPHNAGRLSLQPDHAELDDGLNTTLALFHCHLRRVLGEAIRFLNHESTTAQARQC</sequence>
<reference evidence="1 2" key="1">
    <citation type="submission" date="2018-11" db="EMBL/GenBank/DDBJ databases">
        <title>Deinococcus shelandsis sp. nov., isolated from South Shetland Islands soil of Antarctica.</title>
        <authorList>
            <person name="Tian J."/>
        </authorList>
    </citation>
    <scope>NUCLEOTIDE SEQUENCE [LARGE SCALE GENOMIC DNA]</scope>
    <source>
        <strain evidence="1 2">S14-83T</strain>
    </source>
</reference>
<keyword evidence="2" id="KW-1185">Reference proteome</keyword>
<protein>
    <submittedName>
        <fullName evidence="1">Uncharacterized protein</fullName>
    </submittedName>
</protein>
<name>A0A3G8YN42_9DEIO</name>
<proteinExistence type="predicted"/>
<organism evidence="1 2">
    <name type="scientific">Deinococcus psychrotolerans</name>
    <dbReference type="NCBI Taxonomy" id="2489213"/>
    <lineage>
        <taxon>Bacteria</taxon>
        <taxon>Thermotogati</taxon>
        <taxon>Deinococcota</taxon>
        <taxon>Deinococci</taxon>
        <taxon>Deinococcales</taxon>
        <taxon>Deinococcaceae</taxon>
        <taxon>Deinococcus</taxon>
    </lineage>
</organism>
<gene>
    <name evidence="1" type="ORF">EHF33_14015</name>
</gene>